<dbReference type="AlphaFoldDB" id="A0P6L3"/>
<reference evidence="7 8" key="1">
    <citation type="submission" date="2006-11" db="EMBL/GenBank/DDBJ databases">
        <authorList>
            <person name="Giovannoni S."/>
            <person name="Vergin K."/>
            <person name="Ferriera S."/>
            <person name="Johnson J."/>
            <person name="Kravitz S."/>
            <person name="Beeson K."/>
            <person name="Sutton G."/>
            <person name="Rogers Y.-H."/>
            <person name="Friedman R."/>
            <person name="Frazier M."/>
            <person name="Venter J.C."/>
        </authorList>
    </citation>
    <scope>NUCLEOTIDE SEQUENCE [LARGE SCALE GENOMIC DNA]</scope>
    <source>
        <strain evidence="7 8">HTCC2181</strain>
    </source>
</reference>
<comment type="similarity">
    <text evidence="6">Belongs to the formate--tetrahydrofolate ligase family.</text>
</comment>
<dbReference type="NCBIfam" id="NF010030">
    <property type="entry name" value="PRK13505.1"/>
    <property type="match status" value="1"/>
</dbReference>
<dbReference type="Pfam" id="PF01268">
    <property type="entry name" value="FTHFS"/>
    <property type="match status" value="1"/>
</dbReference>
<dbReference type="UniPathway" id="UPA00193"/>
<keyword evidence="5 6" id="KW-0067">ATP-binding</keyword>
<protein>
    <recommendedName>
        <fullName evidence="6">Formate--tetrahydrofolate ligase</fullName>
        <ecNumber evidence="6">6.3.4.3</ecNumber>
    </recommendedName>
    <alternativeName>
        <fullName evidence="6">Formyltetrahydrofolate synthetase</fullName>
        <shortName evidence="6">FHS</shortName>
        <shortName evidence="6">FTHFS</shortName>
    </alternativeName>
</protein>
<evidence type="ECO:0000313" key="8">
    <source>
        <dbReference type="Proteomes" id="UP000054262"/>
    </source>
</evidence>
<dbReference type="PROSITE" id="PS00722">
    <property type="entry name" value="FTHFS_2"/>
    <property type="match status" value="1"/>
</dbReference>
<evidence type="ECO:0000256" key="4">
    <source>
        <dbReference type="ARBA" id="ARBA00022741"/>
    </source>
</evidence>
<keyword evidence="8" id="KW-1185">Reference proteome</keyword>
<evidence type="ECO:0000256" key="2">
    <source>
        <dbReference type="ARBA" id="ARBA00022563"/>
    </source>
</evidence>
<dbReference type="InterPro" id="IPR000559">
    <property type="entry name" value="Formate_THF_ligase"/>
</dbReference>
<dbReference type="InterPro" id="IPR027417">
    <property type="entry name" value="P-loop_NTPase"/>
</dbReference>
<dbReference type="PROSITE" id="PS00721">
    <property type="entry name" value="FTHFS_1"/>
    <property type="match status" value="1"/>
</dbReference>
<comment type="catalytic activity">
    <reaction evidence="6">
        <text>(6S)-5,6,7,8-tetrahydrofolate + formate + ATP = (6R)-10-formyltetrahydrofolate + ADP + phosphate</text>
        <dbReference type="Rhea" id="RHEA:20221"/>
        <dbReference type="ChEBI" id="CHEBI:15740"/>
        <dbReference type="ChEBI" id="CHEBI:30616"/>
        <dbReference type="ChEBI" id="CHEBI:43474"/>
        <dbReference type="ChEBI" id="CHEBI:57453"/>
        <dbReference type="ChEBI" id="CHEBI:195366"/>
        <dbReference type="ChEBI" id="CHEBI:456216"/>
        <dbReference type="EC" id="6.3.4.3"/>
    </reaction>
</comment>
<dbReference type="EMBL" id="AAUX01000001">
    <property type="protein sequence ID" value="EAV47173.1"/>
    <property type="molecule type" value="Genomic_DNA"/>
</dbReference>
<dbReference type="HAMAP" id="MF_01543">
    <property type="entry name" value="FTHFS"/>
    <property type="match status" value="1"/>
</dbReference>
<dbReference type="Gene3D" id="3.10.410.10">
    <property type="entry name" value="Formyltetrahydrofolate synthetase, domain 3"/>
    <property type="match status" value="1"/>
</dbReference>
<evidence type="ECO:0000256" key="3">
    <source>
        <dbReference type="ARBA" id="ARBA00022598"/>
    </source>
</evidence>
<dbReference type="GO" id="GO:0005524">
    <property type="term" value="F:ATP binding"/>
    <property type="evidence" value="ECO:0007669"/>
    <property type="project" value="UniProtKB-UniRule"/>
</dbReference>
<comment type="pathway">
    <text evidence="1 6">One-carbon metabolism; tetrahydrofolate interconversion.</text>
</comment>
<dbReference type="InterPro" id="IPR020628">
    <property type="entry name" value="Formate_THF_ligase_CS"/>
</dbReference>
<dbReference type="GO" id="GO:0035999">
    <property type="term" value="P:tetrahydrofolate interconversion"/>
    <property type="evidence" value="ECO:0007669"/>
    <property type="project" value="UniProtKB-UniRule"/>
</dbReference>
<dbReference type="EC" id="6.3.4.3" evidence="6"/>
<dbReference type="Proteomes" id="UP000054262">
    <property type="component" value="Unassembled WGS sequence"/>
</dbReference>
<evidence type="ECO:0000256" key="6">
    <source>
        <dbReference type="HAMAP-Rule" id="MF_01543"/>
    </source>
</evidence>
<gene>
    <name evidence="6" type="primary">fhs</name>
    <name evidence="7" type="ORF">MB2181_03830</name>
</gene>
<accession>A0P6L3</accession>
<evidence type="ECO:0000256" key="5">
    <source>
        <dbReference type="ARBA" id="ARBA00022840"/>
    </source>
</evidence>
<sequence length="553" mass="60117">MKSDLRIAQEAKLKPIEEIAELVGISKDALINYGPYIAKIDARKIKKPSQQGKLILITAMSPTPAGEGKTTTTIGLADALNSLGKKAVICVREPSLGPVFGMKGGATGGGYSQVLPMENINLHFTGDFHAITSANNLLSALIDNHIYHGNTLGIDVDRISFKRCMDMNDRSIRKISVQNARYEYQTGFDISVASEVMAIFCLATSLPDLEKRLGEIEVAKNIDSTKEPILAKDLKAQGSMLALLKDAFMPNLTQSIAHTPTFIHGGPFANIAHGCNSFAATNLAMHLGDYVVTEAGFGADLGAEKFIDIKCRKTGLNPDLIVIVATIRALKYHGGVEVKDLNEPNMNALEEGFTNLQRHIKNSNEHYGKNVVVAINHFASDTDQEIAFVQKAVNNLGFDAVVCRHWGEGPKGAVELAKKVLLLTEGKKNSPIKFMYKDNDSIQEKINALAKNIYHAKEVIYEDLAQEQLKDLATKYMKFPVCIAKTPYSFSSDPALKGAASDHSLIVKEIKLARGAEFLVIICGSVMTMPGLPMKPASENMSVDKEGKIEGLS</sequence>
<keyword evidence="3 6" id="KW-0436">Ligase</keyword>
<name>A0P6L3_9PROT</name>
<evidence type="ECO:0000256" key="1">
    <source>
        <dbReference type="ARBA" id="ARBA00004777"/>
    </source>
</evidence>
<dbReference type="GO" id="GO:0004329">
    <property type="term" value="F:formate-tetrahydrofolate ligase activity"/>
    <property type="evidence" value="ECO:0007669"/>
    <property type="project" value="UniProtKB-UniRule"/>
</dbReference>
<comment type="caution">
    <text evidence="7">The sequence shown here is derived from an EMBL/GenBank/DDBJ whole genome shotgun (WGS) entry which is preliminary data.</text>
</comment>
<dbReference type="Gene3D" id="3.40.50.300">
    <property type="entry name" value="P-loop containing nucleotide triphosphate hydrolases"/>
    <property type="match status" value="1"/>
</dbReference>
<dbReference type="Gene3D" id="3.30.1510.10">
    <property type="entry name" value="Domain 2, N(10)-formyltetrahydrofolate synthetase"/>
    <property type="match status" value="1"/>
</dbReference>
<organism evidence="7 8">
    <name type="scientific">Methylophilales bacterium HTCC2181</name>
    <dbReference type="NCBI Taxonomy" id="383631"/>
    <lineage>
        <taxon>Bacteria</taxon>
        <taxon>Pseudomonadati</taxon>
        <taxon>Pseudomonadota</taxon>
        <taxon>Betaproteobacteria</taxon>
        <taxon>Nitrosomonadales</taxon>
        <taxon>OM43 clade</taxon>
    </lineage>
</organism>
<keyword evidence="4 6" id="KW-0547">Nucleotide-binding</keyword>
<dbReference type="OrthoDB" id="9761733at2"/>
<proteinExistence type="inferred from homology"/>
<dbReference type="CDD" id="cd00477">
    <property type="entry name" value="FTHFS"/>
    <property type="match status" value="1"/>
</dbReference>
<evidence type="ECO:0000313" key="7">
    <source>
        <dbReference type="EMBL" id="EAV47173.1"/>
    </source>
</evidence>
<dbReference type="SUPFAM" id="SSF52540">
    <property type="entry name" value="P-loop containing nucleoside triphosphate hydrolases"/>
    <property type="match status" value="1"/>
</dbReference>
<keyword evidence="2 6" id="KW-0554">One-carbon metabolism</keyword>
<feature type="binding site" evidence="6">
    <location>
        <begin position="63"/>
        <end position="70"/>
    </location>
    <ligand>
        <name>ATP</name>
        <dbReference type="ChEBI" id="CHEBI:30616"/>
    </ligand>
</feature>